<dbReference type="AlphaFoldDB" id="A0A3E0DZC7"/>
<evidence type="ECO:0000313" key="2">
    <source>
        <dbReference type="Proteomes" id="UP000256405"/>
    </source>
</evidence>
<proteinExistence type="predicted"/>
<name>A0A3E0DZC7_9BACT</name>
<evidence type="ECO:0008006" key="3">
    <source>
        <dbReference type="Google" id="ProtNLM"/>
    </source>
</evidence>
<protein>
    <recommendedName>
        <fullName evidence="3">Outer membrane protein with beta-barrel domain</fullName>
    </recommendedName>
</protein>
<dbReference type="EMBL" id="QUNF01000004">
    <property type="protein sequence ID" value="REG91444.1"/>
    <property type="molecule type" value="Genomic_DNA"/>
</dbReference>
<accession>A0A3E0DZC7</accession>
<reference evidence="1 2" key="1">
    <citation type="submission" date="2018-08" db="EMBL/GenBank/DDBJ databases">
        <title>Genomic Encyclopedia of Archaeal and Bacterial Type Strains, Phase II (KMG-II): from individual species to whole genera.</title>
        <authorList>
            <person name="Goeker M."/>
        </authorList>
    </citation>
    <scope>NUCLEOTIDE SEQUENCE [LARGE SCALE GENOMIC DNA]</scope>
    <source>
        <strain evidence="1 2">DSM 15986</strain>
    </source>
</reference>
<evidence type="ECO:0000313" key="1">
    <source>
        <dbReference type="EMBL" id="REG91444.1"/>
    </source>
</evidence>
<gene>
    <name evidence="1" type="ORF">C8N25_10458</name>
</gene>
<dbReference type="OrthoDB" id="974466at2"/>
<dbReference type="RefSeq" id="WP_086540625.1">
    <property type="nucleotide sequence ID" value="NZ_MSSW01000010.1"/>
</dbReference>
<organism evidence="1 2">
    <name type="scientific">Algoriphagus antarcticus</name>
    <dbReference type="NCBI Taxonomy" id="238540"/>
    <lineage>
        <taxon>Bacteria</taxon>
        <taxon>Pseudomonadati</taxon>
        <taxon>Bacteroidota</taxon>
        <taxon>Cytophagia</taxon>
        <taxon>Cytophagales</taxon>
        <taxon>Cyclobacteriaceae</taxon>
        <taxon>Algoriphagus</taxon>
    </lineage>
</organism>
<comment type="caution">
    <text evidence="1">The sequence shown here is derived from an EMBL/GenBank/DDBJ whole genome shotgun (WGS) entry which is preliminary data.</text>
</comment>
<dbReference type="Proteomes" id="UP000256405">
    <property type="component" value="Unassembled WGS sequence"/>
</dbReference>
<sequence length="76" mass="8519">MGYFHVSMGTQVLKTSRSLTLGWIYSFRYGRKYVQKGNVNNVEAGQMLEGSSFVTNAGYSNFGLLVGFTFNSKNFN</sequence>
<keyword evidence="2" id="KW-1185">Reference proteome</keyword>